<evidence type="ECO:0000313" key="2">
    <source>
        <dbReference type="EMBL" id="KAK1286306.1"/>
    </source>
</evidence>
<reference evidence="2" key="1">
    <citation type="journal article" date="2023" name="Nat. Commun.">
        <title>Diploid and tetraploid genomes of Acorus and the evolution of monocots.</title>
        <authorList>
            <person name="Ma L."/>
            <person name="Liu K.W."/>
            <person name="Li Z."/>
            <person name="Hsiao Y.Y."/>
            <person name="Qi Y."/>
            <person name="Fu T."/>
            <person name="Tang G.D."/>
            <person name="Zhang D."/>
            <person name="Sun W.H."/>
            <person name="Liu D.K."/>
            <person name="Li Y."/>
            <person name="Chen G.Z."/>
            <person name="Liu X.D."/>
            <person name="Liao X.Y."/>
            <person name="Jiang Y.T."/>
            <person name="Yu X."/>
            <person name="Hao Y."/>
            <person name="Huang J."/>
            <person name="Zhao X.W."/>
            <person name="Ke S."/>
            <person name="Chen Y.Y."/>
            <person name="Wu W.L."/>
            <person name="Hsu J.L."/>
            <person name="Lin Y.F."/>
            <person name="Huang M.D."/>
            <person name="Li C.Y."/>
            <person name="Huang L."/>
            <person name="Wang Z.W."/>
            <person name="Zhao X."/>
            <person name="Zhong W.Y."/>
            <person name="Peng D.H."/>
            <person name="Ahmad S."/>
            <person name="Lan S."/>
            <person name="Zhang J.S."/>
            <person name="Tsai W.C."/>
            <person name="Van de Peer Y."/>
            <person name="Liu Z.J."/>
        </authorList>
    </citation>
    <scope>NUCLEOTIDE SEQUENCE</scope>
    <source>
        <strain evidence="2">CP</strain>
    </source>
</reference>
<dbReference type="AlphaFoldDB" id="A0AAV9CCZ1"/>
<feature type="compositionally biased region" description="Acidic residues" evidence="1">
    <location>
        <begin position="62"/>
        <end position="76"/>
    </location>
</feature>
<dbReference type="Proteomes" id="UP001180020">
    <property type="component" value="Unassembled WGS sequence"/>
</dbReference>
<proteinExistence type="predicted"/>
<evidence type="ECO:0000313" key="3">
    <source>
        <dbReference type="Proteomes" id="UP001180020"/>
    </source>
</evidence>
<organism evidence="2 3">
    <name type="scientific">Acorus calamus</name>
    <name type="common">Sweet flag</name>
    <dbReference type="NCBI Taxonomy" id="4465"/>
    <lineage>
        <taxon>Eukaryota</taxon>
        <taxon>Viridiplantae</taxon>
        <taxon>Streptophyta</taxon>
        <taxon>Embryophyta</taxon>
        <taxon>Tracheophyta</taxon>
        <taxon>Spermatophyta</taxon>
        <taxon>Magnoliopsida</taxon>
        <taxon>Liliopsida</taxon>
        <taxon>Acoraceae</taxon>
        <taxon>Acorus</taxon>
    </lineage>
</organism>
<evidence type="ECO:0000256" key="1">
    <source>
        <dbReference type="SAM" id="MobiDB-lite"/>
    </source>
</evidence>
<keyword evidence="3" id="KW-1185">Reference proteome</keyword>
<protein>
    <submittedName>
        <fullName evidence="2">Uncharacterized protein</fullName>
    </submittedName>
</protein>
<sequence length="94" mass="9728">MAVKGKGIAYAAAEEGASTSGKRKAPSAAATSTRAAEKRAKKKKISEVLRFLDAEAVVADPSDSEDDASADDDSFIDDLGGFMEDVEAMGKGDK</sequence>
<name>A0AAV9CCZ1_ACOCL</name>
<reference evidence="2" key="2">
    <citation type="submission" date="2023-06" db="EMBL/GenBank/DDBJ databases">
        <authorList>
            <person name="Ma L."/>
            <person name="Liu K.-W."/>
            <person name="Li Z."/>
            <person name="Hsiao Y.-Y."/>
            <person name="Qi Y."/>
            <person name="Fu T."/>
            <person name="Tang G."/>
            <person name="Zhang D."/>
            <person name="Sun W.-H."/>
            <person name="Liu D.-K."/>
            <person name="Li Y."/>
            <person name="Chen G.-Z."/>
            <person name="Liu X.-D."/>
            <person name="Liao X.-Y."/>
            <person name="Jiang Y.-T."/>
            <person name="Yu X."/>
            <person name="Hao Y."/>
            <person name="Huang J."/>
            <person name="Zhao X.-W."/>
            <person name="Ke S."/>
            <person name="Chen Y.-Y."/>
            <person name="Wu W.-L."/>
            <person name="Hsu J.-L."/>
            <person name="Lin Y.-F."/>
            <person name="Huang M.-D."/>
            <person name="Li C.-Y."/>
            <person name="Huang L."/>
            <person name="Wang Z.-W."/>
            <person name="Zhao X."/>
            <person name="Zhong W.-Y."/>
            <person name="Peng D.-H."/>
            <person name="Ahmad S."/>
            <person name="Lan S."/>
            <person name="Zhang J.-S."/>
            <person name="Tsai W.-C."/>
            <person name="Van De Peer Y."/>
            <person name="Liu Z.-J."/>
        </authorList>
    </citation>
    <scope>NUCLEOTIDE SEQUENCE</scope>
    <source>
        <strain evidence="2">CP</strain>
        <tissue evidence="2">Leaves</tissue>
    </source>
</reference>
<feature type="region of interest" description="Disordered" evidence="1">
    <location>
        <begin position="57"/>
        <end position="78"/>
    </location>
</feature>
<gene>
    <name evidence="2" type="ORF">QJS10_CPB20g01994</name>
</gene>
<feature type="region of interest" description="Disordered" evidence="1">
    <location>
        <begin position="13"/>
        <end position="40"/>
    </location>
</feature>
<comment type="caution">
    <text evidence="2">The sequence shown here is derived from an EMBL/GenBank/DDBJ whole genome shotgun (WGS) entry which is preliminary data.</text>
</comment>
<accession>A0AAV9CCZ1</accession>
<dbReference type="EMBL" id="JAUJYO010000020">
    <property type="protein sequence ID" value="KAK1286306.1"/>
    <property type="molecule type" value="Genomic_DNA"/>
</dbReference>